<name>A0A3L8A871_9BACE</name>
<sequence length="84" mass="9738">MLSRICVCFSIADAKVETFFKLANNSRKKIEENFTFLLLVSCCVLIFNEINACFMNEKFSLFCKKADGHVFTYTLLYIENEKTS</sequence>
<organism evidence="1 2">
    <name type="scientific">Bacteroides acidifaciens</name>
    <dbReference type="NCBI Taxonomy" id="85831"/>
    <lineage>
        <taxon>Bacteria</taxon>
        <taxon>Pseudomonadati</taxon>
        <taxon>Bacteroidota</taxon>
        <taxon>Bacteroidia</taxon>
        <taxon>Bacteroidales</taxon>
        <taxon>Bacteroidaceae</taxon>
        <taxon>Bacteroides</taxon>
    </lineage>
</organism>
<dbReference type="EMBL" id="RAZM01000103">
    <property type="protein sequence ID" value="RLT78500.1"/>
    <property type="molecule type" value="Genomic_DNA"/>
</dbReference>
<proteinExistence type="predicted"/>
<evidence type="ECO:0000313" key="2">
    <source>
        <dbReference type="Proteomes" id="UP000267159"/>
    </source>
</evidence>
<protein>
    <submittedName>
        <fullName evidence="1">Uncharacterized protein</fullName>
    </submittedName>
</protein>
<dbReference type="Proteomes" id="UP000267159">
    <property type="component" value="Unassembled WGS sequence"/>
</dbReference>
<evidence type="ECO:0000313" key="1">
    <source>
        <dbReference type="EMBL" id="RLT78500.1"/>
    </source>
</evidence>
<comment type="caution">
    <text evidence="1">The sequence shown here is derived from an EMBL/GenBank/DDBJ whole genome shotgun (WGS) entry which is preliminary data.</text>
</comment>
<reference evidence="1 2" key="1">
    <citation type="submission" date="2018-09" db="EMBL/GenBank/DDBJ databases">
        <title>Murine metabolic-syndrome-specific gut microbial biobank.</title>
        <authorList>
            <person name="Liu C."/>
        </authorList>
    </citation>
    <scope>NUCLEOTIDE SEQUENCE [LARGE SCALE GENOMIC DNA]</scope>
    <source>
        <strain evidence="1 2">0.1X-D8-26</strain>
    </source>
</reference>
<dbReference type="AlphaFoldDB" id="A0A3L8A871"/>
<accession>A0A3L8A871</accession>
<gene>
    <name evidence="1" type="ORF">D7Y07_18935</name>
</gene>